<keyword evidence="3" id="KW-1185">Reference proteome</keyword>
<evidence type="ECO:0000313" key="2">
    <source>
        <dbReference type="EMBL" id="TKA70201.1"/>
    </source>
</evidence>
<feature type="region of interest" description="Disordered" evidence="1">
    <location>
        <begin position="1"/>
        <end position="39"/>
    </location>
</feature>
<organism evidence="2 3">
    <name type="scientific">Friedmanniomyces simplex</name>
    <dbReference type="NCBI Taxonomy" id="329884"/>
    <lineage>
        <taxon>Eukaryota</taxon>
        <taxon>Fungi</taxon>
        <taxon>Dikarya</taxon>
        <taxon>Ascomycota</taxon>
        <taxon>Pezizomycotina</taxon>
        <taxon>Dothideomycetes</taxon>
        <taxon>Dothideomycetidae</taxon>
        <taxon>Mycosphaerellales</taxon>
        <taxon>Teratosphaeriaceae</taxon>
        <taxon>Friedmanniomyces</taxon>
    </lineage>
</organism>
<evidence type="ECO:0000256" key="1">
    <source>
        <dbReference type="SAM" id="MobiDB-lite"/>
    </source>
</evidence>
<comment type="caution">
    <text evidence="2">The sequence shown here is derived from an EMBL/GenBank/DDBJ whole genome shotgun (WGS) entry which is preliminary data.</text>
</comment>
<dbReference type="EMBL" id="NAJQ01000407">
    <property type="protein sequence ID" value="TKA70201.1"/>
    <property type="molecule type" value="Genomic_DNA"/>
</dbReference>
<feature type="compositionally biased region" description="Low complexity" evidence="1">
    <location>
        <begin position="1"/>
        <end position="14"/>
    </location>
</feature>
<reference evidence="2 3" key="1">
    <citation type="submission" date="2017-03" db="EMBL/GenBank/DDBJ databases">
        <title>Genomes of endolithic fungi from Antarctica.</title>
        <authorList>
            <person name="Coleine C."/>
            <person name="Masonjones S."/>
            <person name="Stajich J.E."/>
        </authorList>
    </citation>
    <scope>NUCLEOTIDE SEQUENCE [LARGE SCALE GENOMIC DNA]</scope>
    <source>
        <strain evidence="2 3">CCFEE 5184</strain>
    </source>
</reference>
<dbReference type="InterPro" id="IPR038883">
    <property type="entry name" value="AN11006-like"/>
</dbReference>
<dbReference type="PANTHER" id="PTHR42085:SF1">
    <property type="entry name" value="F-BOX DOMAIN-CONTAINING PROTEIN"/>
    <property type="match status" value="1"/>
</dbReference>
<gene>
    <name evidence="2" type="ORF">B0A55_07016</name>
</gene>
<proteinExistence type="predicted"/>
<dbReference type="OrthoDB" id="62952at2759"/>
<feature type="compositionally biased region" description="Acidic residues" evidence="1">
    <location>
        <begin position="24"/>
        <end position="34"/>
    </location>
</feature>
<dbReference type="AlphaFoldDB" id="A0A4U0X316"/>
<protein>
    <submittedName>
        <fullName evidence="2">Uncharacterized protein</fullName>
    </submittedName>
</protein>
<dbReference type="PANTHER" id="PTHR42085">
    <property type="entry name" value="F-BOX DOMAIN-CONTAINING PROTEIN"/>
    <property type="match status" value="1"/>
</dbReference>
<accession>A0A4U0X316</accession>
<sequence length="326" mass="35921">MSASSSPTSIPESESALDKLQREADEDSDNDFDDLVLHHRDSGAKLQAWRKAEENQLSTPKSQMAWDDMHAMFPSIPRDDNDDAADHRMQQDAQLSALTPSKPRPNRWKTHQLRQTKRKRAQNQTHALSDLGFFGLLPGELRNAIYRLAFVPPADEQPVLITGSELICGRGACVHSRAAVAAPGMASTCRQIRVEILPLFAGENAFRFDAAMVRNRCVGAWVKGLDSYARIIGKVTLEVLVLRRNALGTESQVGEIGIECPAARTDGRFELVFSADVPRGKIEGSKLVELVERLNENGVGEGGRASKLAFLVGSDELAEMVFRCKK</sequence>
<evidence type="ECO:0000313" key="3">
    <source>
        <dbReference type="Proteomes" id="UP000309340"/>
    </source>
</evidence>
<name>A0A4U0X316_9PEZI</name>
<dbReference type="Proteomes" id="UP000309340">
    <property type="component" value="Unassembled WGS sequence"/>
</dbReference>